<evidence type="ECO:0008006" key="5">
    <source>
        <dbReference type="Google" id="ProtNLM"/>
    </source>
</evidence>
<feature type="region of interest" description="Disordered" evidence="1">
    <location>
        <begin position="74"/>
        <end position="163"/>
    </location>
</feature>
<evidence type="ECO:0000313" key="3">
    <source>
        <dbReference type="EMBL" id="KAK6749057.1"/>
    </source>
</evidence>
<evidence type="ECO:0000256" key="2">
    <source>
        <dbReference type="SAM" id="Phobius"/>
    </source>
</evidence>
<protein>
    <recommendedName>
        <fullName evidence="5">WH2 domain-containing protein</fullName>
    </recommendedName>
</protein>
<keyword evidence="4" id="KW-1185">Reference proteome</keyword>
<evidence type="ECO:0000313" key="4">
    <source>
        <dbReference type="Proteomes" id="UP001303046"/>
    </source>
</evidence>
<sequence length="214" mass="23261">MKTYPRYLLIERATPTVIAATTLSRSQEQSRHRQPSSSPSVMMTEHRQQNCIPPTAGQVKLIVRKFSKTLRRMSYFLPPGGSPSPGDPLPPPPPPAPPPPAGDAPPPPGPSPGVPPNSPFSQTPTSRKPQTPGKKSKFRLFGRGRSKSVKSTNSEKDPLLSGKTKAKTPTLKKLLIVVIVLLVIVVIFTTVILLHVLEVLTVVQSLLPYYCPTK</sequence>
<organism evidence="3 4">
    <name type="scientific">Necator americanus</name>
    <name type="common">Human hookworm</name>
    <dbReference type="NCBI Taxonomy" id="51031"/>
    <lineage>
        <taxon>Eukaryota</taxon>
        <taxon>Metazoa</taxon>
        <taxon>Ecdysozoa</taxon>
        <taxon>Nematoda</taxon>
        <taxon>Chromadorea</taxon>
        <taxon>Rhabditida</taxon>
        <taxon>Rhabditina</taxon>
        <taxon>Rhabditomorpha</taxon>
        <taxon>Strongyloidea</taxon>
        <taxon>Ancylostomatidae</taxon>
        <taxon>Bunostominae</taxon>
        <taxon>Necator</taxon>
    </lineage>
</organism>
<dbReference type="EMBL" id="JAVFWL010000004">
    <property type="protein sequence ID" value="KAK6749057.1"/>
    <property type="molecule type" value="Genomic_DNA"/>
</dbReference>
<gene>
    <name evidence="3" type="primary">Necator_chrIV.g14878</name>
    <name evidence="3" type="ORF">RB195_001583</name>
</gene>
<keyword evidence="2" id="KW-1133">Transmembrane helix</keyword>
<comment type="caution">
    <text evidence="3">The sequence shown here is derived from an EMBL/GenBank/DDBJ whole genome shotgun (WGS) entry which is preliminary data.</text>
</comment>
<reference evidence="3 4" key="1">
    <citation type="submission" date="2023-08" db="EMBL/GenBank/DDBJ databases">
        <title>A Necator americanus chromosomal reference genome.</title>
        <authorList>
            <person name="Ilik V."/>
            <person name="Petrzelkova K.J."/>
            <person name="Pardy F."/>
            <person name="Fuh T."/>
            <person name="Niatou-Singa F.S."/>
            <person name="Gouil Q."/>
            <person name="Baker L."/>
            <person name="Ritchie M.E."/>
            <person name="Jex A.R."/>
            <person name="Gazzola D."/>
            <person name="Li H."/>
            <person name="Toshio Fujiwara R."/>
            <person name="Zhan B."/>
            <person name="Aroian R.V."/>
            <person name="Pafco B."/>
            <person name="Schwarz E.M."/>
        </authorList>
    </citation>
    <scope>NUCLEOTIDE SEQUENCE [LARGE SCALE GENOMIC DNA]</scope>
    <source>
        <strain evidence="3 4">Aroian</strain>
        <tissue evidence="3">Whole animal</tissue>
    </source>
</reference>
<dbReference type="Proteomes" id="UP001303046">
    <property type="component" value="Unassembled WGS sequence"/>
</dbReference>
<feature type="compositionally biased region" description="Basic residues" evidence="1">
    <location>
        <begin position="134"/>
        <end position="148"/>
    </location>
</feature>
<keyword evidence="2" id="KW-0812">Transmembrane</keyword>
<feature type="region of interest" description="Disordered" evidence="1">
    <location>
        <begin position="22"/>
        <end position="56"/>
    </location>
</feature>
<feature type="transmembrane region" description="Helical" evidence="2">
    <location>
        <begin position="174"/>
        <end position="197"/>
    </location>
</feature>
<accession>A0ABR1DF00</accession>
<name>A0ABR1DF00_NECAM</name>
<feature type="compositionally biased region" description="Polar residues" evidence="1">
    <location>
        <begin position="120"/>
        <end position="129"/>
    </location>
</feature>
<feature type="compositionally biased region" description="Pro residues" evidence="1">
    <location>
        <begin position="80"/>
        <end position="118"/>
    </location>
</feature>
<keyword evidence="2" id="KW-0472">Membrane</keyword>
<evidence type="ECO:0000256" key="1">
    <source>
        <dbReference type="SAM" id="MobiDB-lite"/>
    </source>
</evidence>
<proteinExistence type="predicted"/>